<evidence type="ECO:0000256" key="1">
    <source>
        <dbReference type="SAM" id="MobiDB-lite"/>
    </source>
</evidence>
<dbReference type="AlphaFoldDB" id="A0AAW0QN02"/>
<comment type="caution">
    <text evidence="3">The sequence shown here is derived from an EMBL/GenBank/DDBJ whole genome shotgun (WGS) entry which is preliminary data.</text>
</comment>
<name>A0AAW0QN02_9PEZI</name>
<keyword evidence="4" id="KW-1185">Reference proteome</keyword>
<sequence>MVVRTFEAGMVFSEIFRAPTPLIMSTYPTGPCIPPGFTTGTPNSQASETHAAGDGEALWAWGIKFTRTPTATGSLTNTAKETGANTKTVPTAGITRFESTSPPRPTAAEPETVQSTTSQISPGTTAGITVGAMAGAIIIALAAWLLYRKRRRQREVQQHDAQHYPPPTYNPYQYNAQPLYPQSKAELAAGGGTHMPAELQ</sequence>
<reference evidence="3 4" key="1">
    <citation type="submission" date="2023-01" db="EMBL/GenBank/DDBJ databases">
        <title>Analysis of 21 Apiospora genomes using comparative genomics revels a genus with tremendous synthesis potential of carbohydrate active enzymes and secondary metabolites.</title>
        <authorList>
            <person name="Sorensen T."/>
        </authorList>
    </citation>
    <scope>NUCLEOTIDE SEQUENCE [LARGE SCALE GENOMIC DNA]</scope>
    <source>
        <strain evidence="3 4">CBS 117206</strain>
    </source>
</reference>
<gene>
    <name evidence="3" type="ORF">PG999_008313</name>
</gene>
<accession>A0AAW0QN02</accession>
<evidence type="ECO:0000256" key="2">
    <source>
        <dbReference type="SAM" id="Phobius"/>
    </source>
</evidence>
<feature type="transmembrane region" description="Helical" evidence="2">
    <location>
        <begin position="126"/>
        <end position="147"/>
    </location>
</feature>
<keyword evidence="2" id="KW-0812">Transmembrane</keyword>
<feature type="region of interest" description="Disordered" evidence="1">
    <location>
        <begin position="156"/>
        <end position="176"/>
    </location>
</feature>
<keyword evidence="2" id="KW-0472">Membrane</keyword>
<proteinExistence type="predicted"/>
<dbReference type="EMBL" id="JAQQWP010000008">
    <property type="protein sequence ID" value="KAK8104954.1"/>
    <property type="molecule type" value="Genomic_DNA"/>
</dbReference>
<dbReference type="Proteomes" id="UP001392437">
    <property type="component" value="Unassembled WGS sequence"/>
</dbReference>
<protein>
    <submittedName>
        <fullName evidence="3">Uncharacterized protein</fullName>
    </submittedName>
</protein>
<evidence type="ECO:0000313" key="3">
    <source>
        <dbReference type="EMBL" id="KAK8104954.1"/>
    </source>
</evidence>
<organism evidence="3 4">
    <name type="scientific">Apiospora kogelbergensis</name>
    <dbReference type="NCBI Taxonomy" id="1337665"/>
    <lineage>
        <taxon>Eukaryota</taxon>
        <taxon>Fungi</taxon>
        <taxon>Dikarya</taxon>
        <taxon>Ascomycota</taxon>
        <taxon>Pezizomycotina</taxon>
        <taxon>Sordariomycetes</taxon>
        <taxon>Xylariomycetidae</taxon>
        <taxon>Amphisphaeriales</taxon>
        <taxon>Apiosporaceae</taxon>
        <taxon>Apiospora</taxon>
    </lineage>
</organism>
<feature type="region of interest" description="Disordered" evidence="1">
    <location>
        <begin position="94"/>
        <end position="120"/>
    </location>
</feature>
<keyword evidence="2" id="KW-1133">Transmembrane helix</keyword>
<evidence type="ECO:0000313" key="4">
    <source>
        <dbReference type="Proteomes" id="UP001392437"/>
    </source>
</evidence>